<dbReference type="EMBL" id="JAUFQC010000027">
    <property type="protein sequence ID" value="MDN3611927.1"/>
    <property type="molecule type" value="Genomic_DNA"/>
</dbReference>
<comment type="caution">
    <text evidence="1">The sequence shown here is derived from an EMBL/GenBank/DDBJ whole genome shotgun (WGS) entry which is preliminary data.</text>
</comment>
<organism evidence="1 2">
    <name type="scientific">Vibrio ostreicida</name>
    <dbReference type="NCBI Taxonomy" id="526588"/>
    <lineage>
        <taxon>Bacteria</taxon>
        <taxon>Pseudomonadati</taxon>
        <taxon>Pseudomonadota</taxon>
        <taxon>Gammaproteobacteria</taxon>
        <taxon>Vibrionales</taxon>
        <taxon>Vibrionaceae</taxon>
        <taxon>Vibrio</taxon>
    </lineage>
</organism>
<proteinExistence type="predicted"/>
<gene>
    <name evidence="1" type="ORF">QWZ16_20255</name>
</gene>
<dbReference type="RefSeq" id="WP_281249534.1">
    <property type="nucleotide sequence ID" value="NZ_JABEYA020000004.1"/>
</dbReference>
<evidence type="ECO:0000313" key="2">
    <source>
        <dbReference type="Proteomes" id="UP001238540"/>
    </source>
</evidence>
<protein>
    <submittedName>
        <fullName evidence="1">Uncharacterized protein</fullName>
    </submittedName>
</protein>
<accession>A0ABT8BXM3</accession>
<evidence type="ECO:0000313" key="1">
    <source>
        <dbReference type="EMBL" id="MDN3611927.1"/>
    </source>
</evidence>
<sequence>MNRGGRVIALPLYSDIINRRPTAMSFGRISDQRLSVGRVISKK</sequence>
<name>A0ABT8BXM3_9VIBR</name>
<reference evidence="2" key="1">
    <citation type="journal article" date="2019" name="Int. J. Syst. Evol. Microbiol.">
        <title>The Global Catalogue of Microorganisms (GCM) 10K type strain sequencing project: providing services to taxonomists for standard genome sequencing and annotation.</title>
        <authorList>
            <consortium name="The Broad Institute Genomics Platform"/>
            <consortium name="The Broad Institute Genome Sequencing Center for Infectious Disease"/>
            <person name="Wu L."/>
            <person name="Ma J."/>
        </authorList>
    </citation>
    <scope>NUCLEOTIDE SEQUENCE [LARGE SCALE GENOMIC DNA]</scope>
    <source>
        <strain evidence="2">CECT 7398</strain>
    </source>
</reference>
<dbReference type="Proteomes" id="UP001238540">
    <property type="component" value="Unassembled WGS sequence"/>
</dbReference>
<keyword evidence="2" id="KW-1185">Reference proteome</keyword>